<organism evidence="1">
    <name type="scientific">viral metagenome</name>
    <dbReference type="NCBI Taxonomy" id="1070528"/>
    <lineage>
        <taxon>unclassified sequences</taxon>
        <taxon>metagenomes</taxon>
        <taxon>organismal metagenomes</taxon>
    </lineage>
</organism>
<accession>A0A6C0KMC2</accession>
<dbReference type="AlphaFoldDB" id="A0A6C0KMC2"/>
<dbReference type="EMBL" id="MN740927">
    <property type="protein sequence ID" value="QHU18321.1"/>
    <property type="molecule type" value="Genomic_DNA"/>
</dbReference>
<proteinExistence type="predicted"/>
<name>A0A6C0KMC2_9ZZZZ</name>
<sequence length="106" mass="12155">MSHLGQHYSLTPEKSSMYLRNIFTHAAFPAFPEYISIKVKAEQSPGSMYFTVDIFSDIGDLKDEIAYFEESEKGTQIFIKMRHSQILSPIGSIFGLYDDIMSQYAR</sequence>
<protein>
    <submittedName>
        <fullName evidence="1">Uncharacterized protein</fullName>
    </submittedName>
</protein>
<evidence type="ECO:0000313" key="1">
    <source>
        <dbReference type="EMBL" id="QHU18321.1"/>
    </source>
</evidence>
<reference evidence="1" key="1">
    <citation type="journal article" date="2020" name="Nature">
        <title>Giant virus diversity and host interactions through global metagenomics.</title>
        <authorList>
            <person name="Schulz F."/>
            <person name="Roux S."/>
            <person name="Paez-Espino D."/>
            <person name="Jungbluth S."/>
            <person name="Walsh D.A."/>
            <person name="Denef V.J."/>
            <person name="McMahon K.D."/>
            <person name="Konstantinidis K.T."/>
            <person name="Eloe-Fadrosh E.A."/>
            <person name="Kyrpides N.C."/>
            <person name="Woyke T."/>
        </authorList>
    </citation>
    <scope>NUCLEOTIDE SEQUENCE</scope>
    <source>
        <strain evidence="1">GVMAG-S-3300013006-138</strain>
    </source>
</reference>